<keyword evidence="7" id="KW-1185">Reference proteome</keyword>
<dbReference type="AlphaFoldDB" id="A0A4S8INU6"/>
<keyword evidence="1" id="KW-0723">Serine/threonine-protein kinase</keyword>
<dbReference type="GO" id="GO:0005524">
    <property type="term" value="F:ATP binding"/>
    <property type="evidence" value="ECO:0007669"/>
    <property type="project" value="UniProtKB-KW"/>
</dbReference>
<keyword evidence="4" id="KW-0418">Kinase</keyword>
<accession>A0A4S8INU6</accession>
<keyword evidence="3" id="KW-0547">Nucleotide-binding</keyword>
<name>A0A4S8INU6_MUSBA</name>
<organism evidence="6 7">
    <name type="scientific">Musa balbisiana</name>
    <name type="common">Banana</name>
    <dbReference type="NCBI Taxonomy" id="52838"/>
    <lineage>
        <taxon>Eukaryota</taxon>
        <taxon>Viridiplantae</taxon>
        <taxon>Streptophyta</taxon>
        <taxon>Embryophyta</taxon>
        <taxon>Tracheophyta</taxon>
        <taxon>Spermatophyta</taxon>
        <taxon>Magnoliopsida</taxon>
        <taxon>Liliopsida</taxon>
        <taxon>Zingiberales</taxon>
        <taxon>Musaceae</taxon>
        <taxon>Musa</taxon>
    </lineage>
</organism>
<dbReference type="STRING" id="52838.A0A4S8INU6"/>
<dbReference type="Gene3D" id="1.10.510.10">
    <property type="entry name" value="Transferase(Phosphotransferase) domain 1"/>
    <property type="match status" value="1"/>
</dbReference>
<evidence type="ECO:0000256" key="5">
    <source>
        <dbReference type="ARBA" id="ARBA00022840"/>
    </source>
</evidence>
<keyword evidence="2" id="KW-0808">Transferase</keyword>
<evidence type="ECO:0000313" key="6">
    <source>
        <dbReference type="EMBL" id="THU50238.1"/>
    </source>
</evidence>
<dbReference type="EMBL" id="PYDT01000009">
    <property type="protein sequence ID" value="THU50238.1"/>
    <property type="molecule type" value="Genomic_DNA"/>
</dbReference>
<evidence type="ECO:0000313" key="7">
    <source>
        <dbReference type="Proteomes" id="UP000317650"/>
    </source>
</evidence>
<dbReference type="InterPro" id="IPR011009">
    <property type="entry name" value="Kinase-like_dom_sf"/>
</dbReference>
<evidence type="ECO:0000256" key="1">
    <source>
        <dbReference type="ARBA" id="ARBA00022527"/>
    </source>
</evidence>
<dbReference type="PANTHER" id="PTHR24350">
    <property type="entry name" value="SERINE/THREONINE-PROTEIN KINASE IAL-RELATED"/>
    <property type="match status" value="1"/>
</dbReference>
<keyword evidence="5" id="KW-0067">ATP-binding</keyword>
<gene>
    <name evidence="6" type="ORF">C4D60_Mb06t18040</name>
</gene>
<comment type="caution">
    <text evidence="6">The sequence shown here is derived from an EMBL/GenBank/DDBJ whole genome shotgun (WGS) entry which is preliminary data.</text>
</comment>
<dbReference type="SUPFAM" id="SSF56112">
    <property type="entry name" value="Protein kinase-like (PK-like)"/>
    <property type="match status" value="1"/>
</dbReference>
<sequence length="152" mass="17113">MEGGGILSVPSPPSLDCPQISSAFHSLSIPKPSLASSTDGSIDHAMKKEELRQGLSRQREIEIQHCRSQPNVFRFLAWFHDETGVYLDLEFAVQILDRLCSQMLRDTLCGIVDCLALEMVEKEEHDYAVDNWTSGNICYECLFGVPPYKAEY</sequence>
<protein>
    <submittedName>
        <fullName evidence="6">Uncharacterized protein</fullName>
    </submittedName>
</protein>
<evidence type="ECO:0000256" key="3">
    <source>
        <dbReference type="ARBA" id="ARBA00022741"/>
    </source>
</evidence>
<dbReference type="GO" id="GO:0004674">
    <property type="term" value="F:protein serine/threonine kinase activity"/>
    <property type="evidence" value="ECO:0007669"/>
    <property type="project" value="UniProtKB-KW"/>
</dbReference>
<evidence type="ECO:0000256" key="4">
    <source>
        <dbReference type="ARBA" id="ARBA00022777"/>
    </source>
</evidence>
<proteinExistence type="predicted"/>
<reference evidence="6 7" key="1">
    <citation type="journal article" date="2019" name="Nat. Plants">
        <title>Genome sequencing of Musa balbisiana reveals subgenome evolution and function divergence in polyploid bananas.</title>
        <authorList>
            <person name="Yao X."/>
        </authorList>
    </citation>
    <scope>NUCLEOTIDE SEQUENCE [LARGE SCALE GENOMIC DNA]</scope>
    <source>
        <strain evidence="7">cv. DH-PKW</strain>
        <tissue evidence="6">Leaves</tissue>
    </source>
</reference>
<dbReference type="Proteomes" id="UP000317650">
    <property type="component" value="Chromosome 6"/>
</dbReference>
<evidence type="ECO:0000256" key="2">
    <source>
        <dbReference type="ARBA" id="ARBA00022679"/>
    </source>
</evidence>
<dbReference type="InterPro" id="IPR030616">
    <property type="entry name" value="Aur-like"/>
</dbReference>